<organism evidence="5 6">
    <name type="scientific">Rhynchospora tenuis</name>
    <dbReference type="NCBI Taxonomy" id="198213"/>
    <lineage>
        <taxon>Eukaryota</taxon>
        <taxon>Viridiplantae</taxon>
        <taxon>Streptophyta</taxon>
        <taxon>Embryophyta</taxon>
        <taxon>Tracheophyta</taxon>
        <taxon>Spermatophyta</taxon>
        <taxon>Magnoliopsida</taxon>
        <taxon>Liliopsida</taxon>
        <taxon>Poales</taxon>
        <taxon>Cyperaceae</taxon>
        <taxon>Cyperoideae</taxon>
        <taxon>Rhynchosporeae</taxon>
        <taxon>Rhynchospora</taxon>
    </lineage>
</organism>
<dbReference type="AlphaFoldDB" id="A0AAD5ZH96"/>
<evidence type="ECO:0000256" key="4">
    <source>
        <dbReference type="RuleBase" id="RU363099"/>
    </source>
</evidence>
<dbReference type="Proteomes" id="UP001210211">
    <property type="component" value="Unassembled WGS sequence"/>
</dbReference>
<accession>A0AAD5ZH96</accession>
<dbReference type="InterPro" id="IPR004265">
    <property type="entry name" value="Dirigent"/>
</dbReference>
<keyword evidence="3 4" id="KW-0964">Secreted</keyword>
<keyword evidence="6" id="KW-1185">Reference proteome</keyword>
<comment type="subcellular location">
    <subcellularLocation>
        <location evidence="4">Secreted</location>
        <location evidence="4">Extracellular space</location>
        <location evidence="4">Apoplast</location>
    </subcellularLocation>
</comment>
<dbReference type="Pfam" id="PF03018">
    <property type="entry name" value="Dirigent"/>
    <property type="match status" value="1"/>
</dbReference>
<gene>
    <name evidence="5" type="ORF">LUZ61_001468</name>
</gene>
<sequence>MESYYGGDRGLLERKESLSLQGYMVYRISPVPGPAGAITQVEAAMPNPQYPWWGQILVEDVPLVTDPDPSPSSSGSIIARMYGLDVQVNPNIEAWKIHHTVVFEDDRYKGSTLEVTGLLPLDLSSWSQMAIVGGTGQFTLAQGVLYAKTISNDSETQVVDIRITAYYTPLPLHPN</sequence>
<evidence type="ECO:0000256" key="1">
    <source>
        <dbReference type="ARBA" id="ARBA00010746"/>
    </source>
</evidence>
<dbReference type="EMBL" id="JAMRDG010000001">
    <property type="protein sequence ID" value="KAJ3697763.1"/>
    <property type="molecule type" value="Genomic_DNA"/>
</dbReference>
<comment type="subunit">
    <text evidence="2 4">Homodimer.</text>
</comment>
<evidence type="ECO:0000313" key="6">
    <source>
        <dbReference type="Proteomes" id="UP001210211"/>
    </source>
</evidence>
<proteinExistence type="inferred from homology"/>
<comment type="similarity">
    <text evidence="1 4">Belongs to the plant dirigent protein family.</text>
</comment>
<comment type="function">
    <text evidence="4">Dirigent proteins impart stereoselectivity on the phenoxy radical-coupling reaction, yielding optically active lignans from two molecules of coniferyl alcohol in the biosynthesis of lignans, flavonolignans, and alkaloids and thus plays a central role in plant secondary metabolism.</text>
</comment>
<evidence type="ECO:0000256" key="3">
    <source>
        <dbReference type="ARBA" id="ARBA00022525"/>
    </source>
</evidence>
<dbReference type="GO" id="GO:0048046">
    <property type="term" value="C:apoplast"/>
    <property type="evidence" value="ECO:0007669"/>
    <property type="project" value="UniProtKB-SubCell"/>
</dbReference>
<dbReference type="Gene3D" id="2.40.480.10">
    <property type="entry name" value="Allene oxide cyclase-like"/>
    <property type="match status" value="1"/>
</dbReference>
<reference evidence="5 6" key="1">
    <citation type="journal article" date="2022" name="Cell">
        <title>Repeat-based holocentromeres influence genome architecture and karyotype evolution.</title>
        <authorList>
            <person name="Hofstatter P.G."/>
            <person name="Thangavel G."/>
            <person name="Lux T."/>
            <person name="Neumann P."/>
            <person name="Vondrak T."/>
            <person name="Novak P."/>
            <person name="Zhang M."/>
            <person name="Costa L."/>
            <person name="Castellani M."/>
            <person name="Scott A."/>
            <person name="Toegelov H."/>
            <person name="Fuchs J."/>
            <person name="Mata-Sucre Y."/>
            <person name="Dias Y."/>
            <person name="Vanzela A.L.L."/>
            <person name="Huettel B."/>
            <person name="Almeida C.C.S."/>
            <person name="Simkova H."/>
            <person name="Souza G."/>
            <person name="Pedrosa-Harand A."/>
            <person name="Macas J."/>
            <person name="Mayer K.F.X."/>
            <person name="Houben A."/>
            <person name="Marques A."/>
        </authorList>
    </citation>
    <scope>NUCLEOTIDE SEQUENCE [LARGE SCALE GENOMIC DNA]</scope>
    <source>
        <strain evidence="5">RhyTen1mFocal</strain>
    </source>
</reference>
<protein>
    <recommendedName>
        <fullName evidence="4">Dirigent protein</fullName>
    </recommendedName>
</protein>
<evidence type="ECO:0000256" key="2">
    <source>
        <dbReference type="ARBA" id="ARBA00011738"/>
    </source>
</evidence>
<keyword evidence="4" id="KW-0052">Apoplast</keyword>
<comment type="caution">
    <text evidence="5">The sequence shown here is derived from an EMBL/GenBank/DDBJ whole genome shotgun (WGS) entry which is preliminary data.</text>
</comment>
<dbReference type="PANTHER" id="PTHR21495">
    <property type="entry name" value="NUCLEOPORIN-RELATED"/>
    <property type="match status" value="1"/>
</dbReference>
<name>A0AAD5ZH96_9POAL</name>
<dbReference type="GO" id="GO:0009699">
    <property type="term" value="P:phenylpropanoid biosynthetic process"/>
    <property type="evidence" value="ECO:0007669"/>
    <property type="project" value="UniProtKB-ARBA"/>
</dbReference>
<evidence type="ECO:0000313" key="5">
    <source>
        <dbReference type="EMBL" id="KAJ3697763.1"/>
    </source>
</evidence>
<dbReference type="InterPro" id="IPR044859">
    <property type="entry name" value="Allene_oxi_cyc_Dirigent"/>
</dbReference>